<reference evidence="7 8" key="1">
    <citation type="journal article" date="2012" name="PLoS Pathog.">
        <title>Diverse lifestyles and strategies of plant pathogenesis encoded in the genomes of eighteen Dothideomycetes fungi.</title>
        <authorList>
            <person name="Ohm R.A."/>
            <person name="Feau N."/>
            <person name="Henrissat B."/>
            <person name="Schoch C.L."/>
            <person name="Horwitz B.A."/>
            <person name="Barry K.W."/>
            <person name="Condon B.J."/>
            <person name="Copeland A.C."/>
            <person name="Dhillon B."/>
            <person name="Glaser F."/>
            <person name="Hesse C.N."/>
            <person name="Kosti I."/>
            <person name="LaButti K."/>
            <person name="Lindquist E.A."/>
            <person name="Lucas S."/>
            <person name="Salamov A.A."/>
            <person name="Bradshaw R.E."/>
            <person name="Ciuffetti L."/>
            <person name="Hamelin R.C."/>
            <person name="Kema G.H.J."/>
            <person name="Lawrence C."/>
            <person name="Scott J.A."/>
            <person name="Spatafora J.W."/>
            <person name="Turgeon B.G."/>
            <person name="de Wit P.J.G.M."/>
            <person name="Zhong S."/>
            <person name="Goodwin S.B."/>
            <person name="Grigoriev I.V."/>
        </authorList>
    </citation>
    <scope>NUCLEOTIDE SEQUENCE [LARGE SCALE GENOMIC DNA]</scope>
    <source>
        <strain evidence="8">28A</strain>
    </source>
</reference>
<evidence type="ECO:0000256" key="4">
    <source>
        <dbReference type="ARBA" id="ARBA00023002"/>
    </source>
</evidence>
<keyword evidence="2" id="KW-0479">Metal-binding</keyword>
<gene>
    <name evidence="7" type="ORF">SETTUDRAFT_161605</name>
</gene>
<organism evidence="7 8">
    <name type="scientific">Exserohilum turcicum (strain 28A)</name>
    <name type="common">Northern leaf blight fungus</name>
    <name type="synonym">Setosphaeria turcica</name>
    <dbReference type="NCBI Taxonomy" id="671987"/>
    <lineage>
        <taxon>Eukaryota</taxon>
        <taxon>Fungi</taxon>
        <taxon>Dikarya</taxon>
        <taxon>Ascomycota</taxon>
        <taxon>Pezizomycotina</taxon>
        <taxon>Dothideomycetes</taxon>
        <taxon>Pleosporomycetidae</taxon>
        <taxon>Pleosporales</taxon>
        <taxon>Pleosporineae</taxon>
        <taxon>Pleosporaceae</taxon>
        <taxon>Exserohilum</taxon>
    </lineage>
</organism>
<dbReference type="AlphaFoldDB" id="R0JY64"/>
<dbReference type="Proteomes" id="UP000016935">
    <property type="component" value="Unassembled WGS sequence"/>
</dbReference>
<evidence type="ECO:0000259" key="6">
    <source>
        <dbReference type="Pfam" id="PF02668"/>
    </source>
</evidence>
<dbReference type="GO" id="GO:0051213">
    <property type="term" value="F:dioxygenase activity"/>
    <property type="evidence" value="ECO:0007669"/>
    <property type="project" value="UniProtKB-KW"/>
</dbReference>
<evidence type="ECO:0000256" key="2">
    <source>
        <dbReference type="ARBA" id="ARBA00022723"/>
    </source>
</evidence>
<dbReference type="STRING" id="671987.R0JY64"/>
<dbReference type="Gene3D" id="3.60.130.10">
    <property type="entry name" value="Clavaminate synthase-like"/>
    <property type="match status" value="1"/>
</dbReference>
<evidence type="ECO:0000313" key="7">
    <source>
        <dbReference type="EMBL" id="EOA85858.1"/>
    </source>
</evidence>
<keyword evidence="3" id="KW-0223">Dioxygenase</keyword>
<dbReference type="EMBL" id="KB908626">
    <property type="protein sequence ID" value="EOA85858.1"/>
    <property type="molecule type" value="Genomic_DNA"/>
</dbReference>
<name>R0JY64_EXST2</name>
<accession>R0JY64</accession>
<keyword evidence="8" id="KW-1185">Reference proteome</keyword>
<evidence type="ECO:0000313" key="8">
    <source>
        <dbReference type="Proteomes" id="UP000016935"/>
    </source>
</evidence>
<dbReference type="GO" id="GO:0046872">
    <property type="term" value="F:metal ion binding"/>
    <property type="evidence" value="ECO:0007669"/>
    <property type="project" value="UniProtKB-KW"/>
</dbReference>
<feature type="domain" description="TauD/TfdA-like" evidence="6">
    <location>
        <begin position="17"/>
        <end position="269"/>
    </location>
</feature>
<dbReference type="InterPro" id="IPR003819">
    <property type="entry name" value="TauD/TfdA-like"/>
</dbReference>
<sequence length="302" mass="34234">MPGTLISDAPFSTTTCKPLHPSLSAEVLGADFNNMSEKQFQESKGAIAKYIVLIFRKANFTNEEHIAFSRGIGKLEDYTNVSNISGEGQLIEPESSRAKFSKGNNVFYNNGAFNWQRASWSILRSVQLPPLGTRGETEYADNEDLKNKLLKRDLVSCHSFLHLRKLGAPEYFKDLDPWSTPFTRFRLVSTHEPSGRNTLYTRDGKPLPEEENRILMKKLIEHVTRPENVLSVDWHNNGDLIAWDNVSTLHRATGGIFEGKYFRDMRRTTVKDDSADAWGLNSHQELEGQDLAGLGWNQQSKE</sequence>
<keyword evidence="5" id="KW-0408">Iron</keyword>
<dbReference type="InterPro" id="IPR051178">
    <property type="entry name" value="TfdA_dioxygenase"/>
</dbReference>
<dbReference type="InterPro" id="IPR042098">
    <property type="entry name" value="TauD-like_sf"/>
</dbReference>
<dbReference type="SUPFAM" id="SSF51197">
    <property type="entry name" value="Clavaminate synthase-like"/>
    <property type="match status" value="1"/>
</dbReference>
<evidence type="ECO:0000256" key="3">
    <source>
        <dbReference type="ARBA" id="ARBA00022964"/>
    </source>
</evidence>
<dbReference type="Pfam" id="PF02668">
    <property type="entry name" value="TauD"/>
    <property type="match status" value="1"/>
</dbReference>
<dbReference type="PANTHER" id="PTHR43779">
    <property type="entry name" value="DIOXYGENASE RV0097-RELATED"/>
    <property type="match status" value="1"/>
</dbReference>
<keyword evidence="4" id="KW-0560">Oxidoreductase</keyword>
<proteinExistence type="inferred from homology"/>
<evidence type="ECO:0000256" key="5">
    <source>
        <dbReference type="ARBA" id="ARBA00023004"/>
    </source>
</evidence>
<evidence type="ECO:0000256" key="1">
    <source>
        <dbReference type="ARBA" id="ARBA00005896"/>
    </source>
</evidence>
<dbReference type="PANTHER" id="PTHR43779:SF3">
    <property type="entry name" value="(3R)-3-[(CARBOXYMETHYL)AMINO]FATTY ACID OXYGENASE_DECARBOXYLASE"/>
    <property type="match status" value="1"/>
</dbReference>
<dbReference type="OrthoDB" id="5818554at2759"/>
<protein>
    <recommendedName>
        <fullName evidence="6">TauD/TfdA-like domain-containing protein</fullName>
    </recommendedName>
</protein>
<dbReference type="RefSeq" id="XP_008026449.1">
    <property type="nucleotide sequence ID" value="XM_008028258.1"/>
</dbReference>
<dbReference type="HOGENOM" id="CLU_036005_2_0_1"/>
<dbReference type="eggNOG" id="ENOG502QUAD">
    <property type="taxonomic scope" value="Eukaryota"/>
</dbReference>
<reference evidence="7 8" key="2">
    <citation type="journal article" date="2013" name="PLoS Genet.">
        <title>Comparative genome structure, secondary metabolite, and effector coding capacity across Cochliobolus pathogens.</title>
        <authorList>
            <person name="Condon B.J."/>
            <person name="Leng Y."/>
            <person name="Wu D."/>
            <person name="Bushley K.E."/>
            <person name="Ohm R.A."/>
            <person name="Otillar R."/>
            <person name="Martin J."/>
            <person name="Schackwitz W."/>
            <person name="Grimwood J."/>
            <person name="MohdZainudin N."/>
            <person name="Xue C."/>
            <person name="Wang R."/>
            <person name="Manning V.A."/>
            <person name="Dhillon B."/>
            <person name="Tu Z.J."/>
            <person name="Steffenson B.J."/>
            <person name="Salamov A."/>
            <person name="Sun H."/>
            <person name="Lowry S."/>
            <person name="LaButti K."/>
            <person name="Han J."/>
            <person name="Copeland A."/>
            <person name="Lindquist E."/>
            <person name="Barry K."/>
            <person name="Schmutz J."/>
            <person name="Baker S.E."/>
            <person name="Ciuffetti L.M."/>
            <person name="Grigoriev I.V."/>
            <person name="Zhong S."/>
            <person name="Turgeon B.G."/>
        </authorList>
    </citation>
    <scope>NUCLEOTIDE SEQUENCE [LARGE SCALE GENOMIC DNA]</scope>
    <source>
        <strain evidence="8">28A</strain>
    </source>
</reference>
<comment type="similarity">
    <text evidence="1">Belongs to the TfdA dioxygenase family.</text>
</comment>
<dbReference type="GeneID" id="19398176"/>